<dbReference type="Gene3D" id="1.10.275.10">
    <property type="entry name" value="Fumarase/aspartase (N-terminal domain)"/>
    <property type="match status" value="1"/>
</dbReference>
<dbReference type="InterPro" id="IPR008948">
    <property type="entry name" value="L-Aspartase-like"/>
</dbReference>
<dbReference type="PANTHER" id="PTHR43172:SF2">
    <property type="entry name" value="ADENYLOSUCCINATE LYASE C-TERMINAL DOMAIN-CONTAINING PROTEIN"/>
    <property type="match status" value="1"/>
</dbReference>
<evidence type="ECO:0000259" key="3">
    <source>
        <dbReference type="SMART" id="SM00998"/>
    </source>
</evidence>
<feature type="domain" description="Adenylosuccinate lyase C-terminal" evidence="3">
    <location>
        <begin position="361"/>
        <end position="431"/>
    </location>
</feature>
<comment type="caution">
    <text evidence="4">The sequence shown here is derived from an EMBL/GenBank/DDBJ whole genome shotgun (WGS) entry which is preliminary data.</text>
</comment>
<dbReference type="InterPro" id="IPR024083">
    <property type="entry name" value="Fumarase/histidase_N"/>
</dbReference>
<dbReference type="SMART" id="SM00998">
    <property type="entry name" value="ADSL_C"/>
    <property type="match status" value="1"/>
</dbReference>
<dbReference type="PANTHER" id="PTHR43172">
    <property type="entry name" value="ADENYLOSUCCINATE LYASE"/>
    <property type="match status" value="1"/>
</dbReference>
<proteinExistence type="inferred from homology"/>
<evidence type="ECO:0000256" key="2">
    <source>
        <dbReference type="ARBA" id="ARBA00034772"/>
    </source>
</evidence>
<accession>A0ABV2WMC5</accession>
<dbReference type="InterPro" id="IPR000362">
    <property type="entry name" value="Fumarate_lyase_fam"/>
</dbReference>
<keyword evidence="1 4" id="KW-0456">Lyase</keyword>
<name>A0ABV2WMC5_9NOCA</name>
<organism evidence="4 5">
    <name type="scientific">Nocardia rhamnosiphila</name>
    <dbReference type="NCBI Taxonomy" id="426716"/>
    <lineage>
        <taxon>Bacteria</taxon>
        <taxon>Bacillati</taxon>
        <taxon>Actinomycetota</taxon>
        <taxon>Actinomycetes</taxon>
        <taxon>Mycobacteriales</taxon>
        <taxon>Nocardiaceae</taxon>
        <taxon>Nocardia</taxon>
    </lineage>
</organism>
<dbReference type="InterPro" id="IPR019468">
    <property type="entry name" value="AdenyloSucc_lyase_C"/>
</dbReference>
<dbReference type="Pfam" id="PF00206">
    <property type="entry name" value="Lyase_1"/>
    <property type="match status" value="1"/>
</dbReference>
<keyword evidence="5" id="KW-1185">Reference proteome</keyword>
<dbReference type="Proteomes" id="UP001550628">
    <property type="component" value="Unassembled WGS sequence"/>
</dbReference>
<dbReference type="PRINTS" id="PR00149">
    <property type="entry name" value="FUMRATELYASE"/>
</dbReference>
<dbReference type="InterPro" id="IPR020557">
    <property type="entry name" value="Fumarate_lyase_CS"/>
</dbReference>
<gene>
    <name evidence="4" type="ORF">ABZ510_09250</name>
</gene>
<sequence length="450" mass="45786">MPRGELFDPLFGAAELGATLSDRAWITALIQVECALARAQAATGVLDEEYANVIDAAGPELAGRLDPEQLGGAAVAGGNPVIPLVGELRRACAAANVPPAAVHKGATSQDILDNALSLLAQRAGTLVVDDLRAAADSAATLARDHRDTPMAARTLGQQALPTTFGVLAAGWCAALDRAAGSVTAALADLPVQFGGAAGTLAALYPHGPAIADALAAELGLAPQRVPWHTDRTPLAELATALGVAAGAVSKIATDIVALSATEIGEVSEDSPGGSSAMPHKRNSVAAITARAAARRVPGLVATALGAMDHEMQRAAGAWHAEWETVTDLLRLTGGAAHRLAQSLAGLRVDPAAMSRNLTVTGGLLLAERVTAALSEHTERAREIVTAAATADPPALDSDPEIVAYLGADRVRELLDPAGYLGHAADFVTRVLGERGDEVDGPATHETAGPQ</sequence>
<dbReference type="GO" id="GO:0016829">
    <property type="term" value="F:lyase activity"/>
    <property type="evidence" value="ECO:0007669"/>
    <property type="project" value="UniProtKB-KW"/>
</dbReference>
<dbReference type="Gene3D" id="1.20.200.10">
    <property type="entry name" value="Fumarase/aspartase (Central domain)"/>
    <property type="match status" value="1"/>
</dbReference>
<reference evidence="4 5" key="1">
    <citation type="submission" date="2024-06" db="EMBL/GenBank/DDBJ databases">
        <title>The Natural Products Discovery Center: Release of the First 8490 Sequenced Strains for Exploring Actinobacteria Biosynthetic Diversity.</title>
        <authorList>
            <person name="Kalkreuter E."/>
            <person name="Kautsar S.A."/>
            <person name="Yang D."/>
            <person name="Bader C.D."/>
            <person name="Teijaro C.N."/>
            <person name="Fluegel L."/>
            <person name="Davis C.M."/>
            <person name="Simpson J.R."/>
            <person name="Lauterbach L."/>
            <person name="Steele A.D."/>
            <person name="Gui C."/>
            <person name="Meng S."/>
            <person name="Li G."/>
            <person name="Viehrig K."/>
            <person name="Ye F."/>
            <person name="Su P."/>
            <person name="Kiefer A.F."/>
            <person name="Nichols A."/>
            <person name="Cepeda A.J."/>
            <person name="Yan W."/>
            <person name="Fan B."/>
            <person name="Jiang Y."/>
            <person name="Adhikari A."/>
            <person name="Zheng C.-J."/>
            <person name="Schuster L."/>
            <person name="Cowan T.M."/>
            <person name="Smanski M.J."/>
            <person name="Chevrette M.G."/>
            <person name="De Carvalho L.P.S."/>
            <person name="Shen B."/>
        </authorList>
    </citation>
    <scope>NUCLEOTIDE SEQUENCE [LARGE SCALE GENOMIC DNA]</scope>
    <source>
        <strain evidence="4 5">NPDC019708</strain>
    </source>
</reference>
<dbReference type="PROSITE" id="PS00163">
    <property type="entry name" value="FUMARATE_LYASES"/>
    <property type="match status" value="1"/>
</dbReference>
<dbReference type="SUPFAM" id="SSF48557">
    <property type="entry name" value="L-aspartase-like"/>
    <property type="match status" value="1"/>
</dbReference>
<comment type="similarity">
    <text evidence="2">Belongs to the class-II fumarase/aspartase family.</text>
</comment>
<evidence type="ECO:0000313" key="5">
    <source>
        <dbReference type="Proteomes" id="UP001550628"/>
    </source>
</evidence>
<protein>
    <submittedName>
        <fullName evidence="4">Lyase family protein</fullName>
    </submittedName>
</protein>
<evidence type="ECO:0000313" key="4">
    <source>
        <dbReference type="EMBL" id="MEU1952036.1"/>
    </source>
</evidence>
<dbReference type="InterPro" id="IPR022761">
    <property type="entry name" value="Fumarate_lyase_N"/>
</dbReference>
<dbReference type="EMBL" id="JBEYBF010000004">
    <property type="protein sequence ID" value="MEU1952036.1"/>
    <property type="molecule type" value="Genomic_DNA"/>
</dbReference>
<dbReference type="Gene3D" id="1.10.40.30">
    <property type="entry name" value="Fumarase/aspartase (C-terminal domain)"/>
    <property type="match status" value="1"/>
</dbReference>
<evidence type="ECO:0000256" key="1">
    <source>
        <dbReference type="ARBA" id="ARBA00023239"/>
    </source>
</evidence>